<organism evidence="7 8">
    <name type="scientific">Candidatus Abzuiibacterium crystallinum</name>
    <dbReference type="NCBI Taxonomy" id="1974748"/>
    <lineage>
        <taxon>Bacteria</taxon>
        <taxon>Pseudomonadati</taxon>
        <taxon>Candidatus Omnitrophota</taxon>
        <taxon>Candidatus Abzuiibacterium</taxon>
    </lineage>
</organism>
<keyword evidence="3 6" id="KW-0812">Transmembrane</keyword>
<dbReference type="GO" id="GO:0005886">
    <property type="term" value="C:plasma membrane"/>
    <property type="evidence" value="ECO:0007669"/>
    <property type="project" value="UniProtKB-SubCell"/>
</dbReference>
<comment type="caution">
    <text evidence="7">The sequence shown here is derived from an EMBL/GenBank/DDBJ whole genome shotgun (WGS) entry which is preliminary data.</text>
</comment>
<feature type="transmembrane region" description="Helical" evidence="6">
    <location>
        <begin position="325"/>
        <end position="347"/>
    </location>
</feature>
<proteinExistence type="predicted"/>
<dbReference type="InterPro" id="IPR002797">
    <property type="entry name" value="Polysacc_synth"/>
</dbReference>
<dbReference type="Proteomes" id="UP000230859">
    <property type="component" value="Unassembled WGS sequence"/>
</dbReference>
<name>A0A2H0LLU4_9BACT</name>
<feature type="transmembrane region" description="Helical" evidence="6">
    <location>
        <begin position="151"/>
        <end position="169"/>
    </location>
</feature>
<dbReference type="InterPro" id="IPR050833">
    <property type="entry name" value="Poly_Biosynth_Transport"/>
</dbReference>
<evidence type="ECO:0000313" key="7">
    <source>
        <dbReference type="EMBL" id="PIQ85380.1"/>
    </source>
</evidence>
<comment type="subcellular location">
    <subcellularLocation>
        <location evidence="1">Cell membrane</location>
        <topology evidence="1">Multi-pass membrane protein</topology>
    </subcellularLocation>
</comment>
<feature type="transmembrane region" description="Helical" evidence="6">
    <location>
        <begin position="175"/>
        <end position="194"/>
    </location>
</feature>
<evidence type="ECO:0000256" key="4">
    <source>
        <dbReference type="ARBA" id="ARBA00022989"/>
    </source>
</evidence>
<feature type="transmembrane region" description="Helical" evidence="6">
    <location>
        <begin position="427"/>
        <end position="449"/>
    </location>
</feature>
<feature type="transmembrane region" description="Helical" evidence="6">
    <location>
        <begin position="7"/>
        <end position="27"/>
    </location>
</feature>
<feature type="transmembrane region" description="Helical" evidence="6">
    <location>
        <begin position="455"/>
        <end position="477"/>
    </location>
</feature>
<evidence type="ECO:0000256" key="3">
    <source>
        <dbReference type="ARBA" id="ARBA00022692"/>
    </source>
</evidence>
<evidence type="ECO:0000256" key="6">
    <source>
        <dbReference type="SAM" id="Phobius"/>
    </source>
</evidence>
<evidence type="ECO:0000256" key="5">
    <source>
        <dbReference type="ARBA" id="ARBA00023136"/>
    </source>
</evidence>
<evidence type="ECO:0000256" key="2">
    <source>
        <dbReference type="ARBA" id="ARBA00022475"/>
    </source>
</evidence>
<feature type="transmembrane region" description="Helical" evidence="6">
    <location>
        <begin position="247"/>
        <end position="271"/>
    </location>
</feature>
<dbReference type="AlphaFoldDB" id="A0A2H0LLU4"/>
<feature type="transmembrane region" description="Helical" evidence="6">
    <location>
        <begin position="78"/>
        <end position="100"/>
    </location>
</feature>
<feature type="transmembrane region" description="Helical" evidence="6">
    <location>
        <begin position="39"/>
        <end position="57"/>
    </location>
</feature>
<accession>A0A2H0LLU4</accession>
<evidence type="ECO:0000256" key="1">
    <source>
        <dbReference type="ARBA" id="ARBA00004651"/>
    </source>
</evidence>
<dbReference type="EMBL" id="PCVY01000068">
    <property type="protein sequence ID" value="PIQ85380.1"/>
    <property type="molecule type" value="Genomic_DNA"/>
</dbReference>
<keyword evidence="5 6" id="KW-0472">Membrane</keyword>
<dbReference type="Pfam" id="PF01943">
    <property type="entry name" value="Polysacc_synt"/>
    <property type="match status" value="1"/>
</dbReference>
<protein>
    <submittedName>
        <fullName evidence="7">Uncharacterized protein</fullName>
    </submittedName>
</protein>
<sequence length="506" mass="56243">MHSRQSLIIFLSNYAKSGIGFITLFFVTRLMGAEAIGVVSYHLGFLGLFSICLDLGISTTHIKHVSENRNPGECVGAYLAIKFSMLAIFSLLIFLYFAFINHNAFSHTALMKDPSILMMLFSYYVLDHLTAILTTTFIGRGEFVKLSAPTLIGRIVKLITVILLGLMGWKARALAVAYLAESCISCAYAIFLFKKTNIPVHKPSRPILFSYFYYTIPLLVIIPVSTFSSNIVPVLIGHFSNVEQVGFYFAIQSLIAIPNAISSSAMTVFFPKISADHTKKNHQQMITSIRKVTRYLSMGITPIAVIFITLSASILKVAYAFDSMYANLTFLFLSITMVIIAVTRPYINFQLGIGKHHRNAIINVISLLIIVAGCTLFVPEHFFSLRTLGLGAAGAGLAQLLAWVVSSCLFSYFSFKELKVSFSGILVKHYLAGLGMFTAIYFCKSFFVFDNFLSNLILIIALSTLGLLTYGFLLIILGELNREDYNYLQTLLNPSKLKSDIIKELK</sequence>
<evidence type="ECO:0000313" key="8">
    <source>
        <dbReference type="Proteomes" id="UP000230859"/>
    </source>
</evidence>
<keyword evidence="2" id="KW-1003">Cell membrane</keyword>
<dbReference type="PANTHER" id="PTHR30250">
    <property type="entry name" value="PST FAMILY PREDICTED COLANIC ACID TRANSPORTER"/>
    <property type="match status" value="1"/>
</dbReference>
<keyword evidence="4 6" id="KW-1133">Transmembrane helix</keyword>
<gene>
    <name evidence="7" type="ORF">COV74_09275</name>
</gene>
<reference evidence="7 8" key="1">
    <citation type="submission" date="2017-09" db="EMBL/GenBank/DDBJ databases">
        <title>Depth-based differentiation of microbial function through sediment-hosted aquifers and enrichment of novel symbionts in the deep terrestrial subsurface.</title>
        <authorList>
            <person name="Probst A.J."/>
            <person name="Ladd B."/>
            <person name="Jarett J.K."/>
            <person name="Geller-Mcgrath D.E."/>
            <person name="Sieber C.M."/>
            <person name="Emerson J.B."/>
            <person name="Anantharaman K."/>
            <person name="Thomas B.C."/>
            <person name="Malmstrom R."/>
            <person name="Stieglmeier M."/>
            <person name="Klingl A."/>
            <person name="Woyke T."/>
            <person name="Ryan C.M."/>
            <person name="Banfield J.F."/>
        </authorList>
    </citation>
    <scope>NUCLEOTIDE SEQUENCE [LARGE SCALE GENOMIC DNA]</scope>
    <source>
        <strain evidence="7">CG11_big_fil_rev_8_21_14_0_20_45_26</strain>
    </source>
</reference>
<feature type="transmembrane region" description="Helical" evidence="6">
    <location>
        <begin position="359"/>
        <end position="378"/>
    </location>
</feature>
<dbReference type="PANTHER" id="PTHR30250:SF11">
    <property type="entry name" value="O-ANTIGEN TRANSPORTER-RELATED"/>
    <property type="match status" value="1"/>
</dbReference>
<feature type="transmembrane region" description="Helical" evidence="6">
    <location>
        <begin position="292"/>
        <end position="319"/>
    </location>
</feature>
<feature type="transmembrane region" description="Helical" evidence="6">
    <location>
        <begin position="390"/>
        <end position="415"/>
    </location>
</feature>
<feature type="transmembrane region" description="Helical" evidence="6">
    <location>
        <begin position="120"/>
        <end position="139"/>
    </location>
</feature>
<feature type="transmembrane region" description="Helical" evidence="6">
    <location>
        <begin position="206"/>
        <end position="227"/>
    </location>
</feature>